<feature type="coiled-coil region" evidence="8">
    <location>
        <begin position="501"/>
        <end position="539"/>
    </location>
</feature>
<dbReference type="GO" id="GO:0005524">
    <property type="term" value="F:ATP binding"/>
    <property type="evidence" value="ECO:0007669"/>
    <property type="project" value="UniProtKB-UniRule"/>
</dbReference>
<feature type="zinc finger region" description="C3H1-type" evidence="9">
    <location>
        <begin position="24"/>
        <end position="53"/>
    </location>
</feature>
<dbReference type="Pfam" id="PF18101">
    <property type="entry name" value="Pan3_CK"/>
    <property type="match status" value="1"/>
</dbReference>
<dbReference type="EMBL" id="LGSR01000006">
    <property type="protein sequence ID" value="KOS22290.1"/>
    <property type="molecule type" value="Genomic_DNA"/>
</dbReference>
<dbReference type="GO" id="GO:0006397">
    <property type="term" value="P:mRNA processing"/>
    <property type="evidence" value="ECO:0007669"/>
    <property type="project" value="UniProtKB-KW"/>
</dbReference>
<comment type="domain">
    <text evidence="8">The N-terminal zinc finger binds to poly(A) RNA.</text>
</comment>
<feature type="region of interest" description="Disordered" evidence="10">
    <location>
        <begin position="1"/>
        <end position="26"/>
    </location>
</feature>
<dbReference type="PANTHER" id="PTHR12272:SF11">
    <property type="entry name" value="PAN2-PAN3 DEADENYLATION COMPLEX SUBUNIT PAN3"/>
    <property type="match status" value="1"/>
</dbReference>
<comment type="function">
    <text evidence="8">Regulatory subunit of the poly(A)-nuclease (PAN) deadenylation complex, one of two cytoplasmic mRNA deadenylases involved in mRNA turnover. PAN specifically shortens poly(A) tails of RNA and the activity is stimulated by poly(A)-binding protein PAB1. PAN deadenylation is followed by rapid degradation of the shortened mRNA tails by the CCR4-NOT complex. Deadenylated mRNAs are then degraded by two alternative mechanisms, namely exosome-mediated 3'-5' exonucleolytic degradation, or deadenlyation-dependent mRNA decaping and subsequent 5'-3' exonucleolytic degradation by XRN1. May also be involved in post-transcriptional maturation of mRNA poly(A) tails. PAN3 acts as a positive regulator for PAN activity, recruiting the catalytic subunit PAN2 to mRNA via its interaction with RNA and with PAB1.</text>
</comment>
<evidence type="ECO:0000256" key="5">
    <source>
        <dbReference type="ARBA" id="ARBA00022771"/>
    </source>
</evidence>
<dbReference type="Proteomes" id="UP000053831">
    <property type="component" value="Unassembled WGS sequence"/>
</dbReference>
<dbReference type="Gene3D" id="1.20.5.5160">
    <property type="match status" value="1"/>
</dbReference>
<dbReference type="Pfam" id="PF25586">
    <property type="entry name" value="zf-CCCH_PAN3"/>
    <property type="match status" value="1"/>
</dbReference>
<keyword evidence="6 8" id="KW-0067">ATP-binding</keyword>
<accession>A0A0M8N8N7</accession>
<dbReference type="OrthoDB" id="204958at2759"/>
<dbReference type="InterPro" id="IPR041332">
    <property type="entry name" value="Pan3_CK"/>
</dbReference>
<dbReference type="PROSITE" id="PS50103">
    <property type="entry name" value="ZF_C3H1"/>
    <property type="match status" value="1"/>
</dbReference>
<dbReference type="FunFam" id="1.10.287.3700:FF:000001">
    <property type="entry name" value="PAN2-PAN3 deadenylation complex subunit PAN3"/>
    <property type="match status" value="1"/>
</dbReference>
<feature type="region of interest" description="Knob domain" evidence="8">
    <location>
        <begin position="540"/>
        <end position="639"/>
    </location>
</feature>
<comment type="domain">
    <text evidence="8">The pseudokinase domain, the coiled-coil (CC), and C-terminal knob domain (CK) form a structural unit (PKC) that forms an extensive high-affinity interaction surface for PAN2.</text>
</comment>
<dbReference type="GO" id="GO:0008143">
    <property type="term" value="F:poly(A) binding"/>
    <property type="evidence" value="ECO:0007669"/>
    <property type="project" value="TreeGrafter"/>
</dbReference>
<organism evidence="12 13">
    <name type="scientific">Escovopsis weberi</name>
    <dbReference type="NCBI Taxonomy" id="150374"/>
    <lineage>
        <taxon>Eukaryota</taxon>
        <taxon>Fungi</taxon>
        <taxon>Dikarya</taxon>
        <taxon>Ascomycota</taxon>
        <taxon>Pezizomycotina</taxon>
        <taxon>Sordariomycetes</taxon>
        <taxon>Hypocreomycetidae</taxon>
        <taxon>Hypocreales</taxon>
        <taxon>Hypocreaceae</taxon>
        <taxon>Escovopsis</taxon>
    </lineage>
</organism>
<keyword evidence="5 9" id="KW-0863">Zinc-finger</keyword>
<evidence type="ECO:0000256" key="7">
    <source>
        <dbReference type="ARBA" id="ARBA00023054"/>
    </source>
</evidence>
<evidence type="ECO:0000313" key="13">
    <source>
        <dbReference type="Proteomes" id="UP000053831"/>
    </source>
</evidence>
<evidence type="ECO:0000313" key="12">
    <source>
        <dbReference type="EMBL" id="KOS22290.1"/>
    </source>
</evidence>
<evidence type="ECO:0000256" key="6">
    <source>
        <dbReference type="ARBA" id="ARBA00022840"/>
    </source>
</evidence>
<dbReference type="SUPFAM" id="SSF56112">
    <property type="entry name" value="Protein kinase-like (PK-like)"/>
    <property type="match status" value="1"/>
</dbReference>
<evidence type="ECO:0000256" key="3">
    <source>
        <dbReference type="ARBA" id="ARBA00022664"/>
    </source>
</evidence>
<feature type="compositionally biased region" description="Polar residues" evidence="10">
    <location>
        <begin position="1"/>
        <end position="15"/>
    </location>
</feature>
<keyword evidence="2 8" id="KW-0963">Cytoplasm</keyword>
<dbReference type="GO" id="GO:0000289">
    <property type="term" value="P:nuclear-transcribed mRNA poly(A) tail shortening"/>
    <property type="evidence" value="ECO:0007669"/>
    <property type="project" value="UniProtKB-UniRule"/>
</dbReference>
<dbReference type="Gene3D" id="6.10.250.3160">
    <property type="match status" value="1"/>
</dbReference>
<evidence type="ECO:0000256" key="9">
    <source>
        <dbReference type="PROSITE-ProRule" id="PRU00723"/>
    </source>
</evidence>
<dbReference type="HAMAP" id="MF_03181">
    <property type="entry name" value="PAN3"/>
    <property type="match status" value="1"/>
</dbReference>
<feature type="domain" description="C3H1-type" evidence="11">
    <location>
        <begin position="24"/>
        <end position="53"/>
    </location>
</feature>
<comment type="caution">
    <text evidence="12">The sequence shown here is derived from an EMBL/GenBank/DDBJ whole genome shotgun (WGS) entry which is preliminary data.</text>
</comment>
<dbReference type="InterPro" id="IPR011009">
    <property type="entry name" value="Kinase-like_dom_sf"/>
</dbReference>
<comment type="subunit">
    <text evidence="8">Homodimer. Forms a heterotrimer with a catalytic subunit PAN2 to form the poly(A)-nuclease (PAN) deadenylation complex. Interacts (via PAM-2 motif) with poly(A)-binding protein PAB1 (via PABC domain), conferring substrate specificity of the enzyme complex.</text>
</comment>
<feature type="binding site" evidence="8">
    <location>
        <begin position="399"/>
        <end position="400"/>
    </location>
    <ligand>
        <name>ATP</name>
        <dbReference type="ChEBI" id="CHEBI:30616"/>
    </ligand>
</feature>
<gene>
    <name evidence="8" type="primary">PAN3</name>
    <name evidence="12" type="ORF">ESCO_001571</name>
</gene>
<evidence type="ECO:0000256" key="1">
    <source>
        <dbReference type="ARBA" id="ARBA00004496"/>
    </source>
</evidence>
<comment type="caution">
    <text evidence="8">Lacks conserved residue(s) required for the propagation of feature annotation.</text>
</comment>
<keyword evidence="9" id="KW-0862">Zinc</keyword>
<keyword evidence="9" id="KW-0479">Metal-binding</keyword>
<evidence type="ECO:0000256" key="10">
    <source>
        <dbReference type="SAM" id="MobiDB-lite"/>
    </source>
</evidence>
<dbReference type="InterPro" id="IPR000571">
    <property type="entry name" value="Znf_CCCH"/>
</dbReference>
<evidence type="ECO:0000256" key="8">
    <source>
        <dbReference type="HAMAP-Rule" id="MF_03181"/>
    </source>
</evidence>
<dbReference type="Gene3D" id="1.10.510.10">
    <property type="entry name" value="Transferase(Phosphotransferase) domain 1"/>
    <property type="match status" value="1"/>
</dbReference>
<dbReference type="InterPro" id="IPR030844">
    <property type="entry name" value="PAN3"/>
</dbReference>
<keyword evidence="7 8" id="KW-0175">Coiled coil</keyword>
<keyword evidence="4 8" id="KW-0547">Nucleotide-binding</keyword>
<dbReference type="GO" id="GO:0031251">
    <property type="term" value="C:PAN complex"/>
    <property type="evidence" value="ECO:0007669"/>
    <property type="project" value="UniProtKB-UniRule"/>
</dbReference>
<keyword evidence="3 8" id="KW-0507">mRNA processing</keyword>
<name>A0A0M8N8N7_ESCWE</name>
<dbReference type="GO" id="GO:0000932">
    <property type="term" value="C:P-body"/>
    <property type="evidence" value="ECO:0007669"/>
    <property type="project" value="TreeGrafter"/>
</dbReference>
<feature type="binding site" evidence="8">
    <location>
        <position position="289"/>
    </location>
    <ligand>
        <name>ATP</name>
        <dbReference type="ChEBI" id="CHEBI:30616"/>
    </ligand>
</feature>
<evidence type="ECO:0000256" key="4">
    <source>
        <dbReference type="ARBA" id="ARBA00022741"/>
    </source>
</evidence>
<dbReference type="GO" id="GO:0008270">
    <property type="term" value="F:zinc ion binding"/>
    <property type="evidence" value="ECO:0007669"/>
    <property type="project" value="UniProtKB-KW"/>
</dbReference>
<evidence type="ECO:0000256" key="2">
    <source>
        <dbReference type="ARBA" id="ARBA00022490"/>
    </source>
</evidence>
<proteinExistence type="inferred from homology"/>
<sequence length="639" mass="71823">MATSRYQSPNLQRQVGSPRPKGRENKDTLCRNILIYGHCRYEDQGCSFSHDQNRGSQNEVSKKSFNVDSPSFTPTILQASAKKPTFYSQAVTAPSFTPRGLGAATPAATPDAEPSFNPATIREFTPSFDLSSTQVNINGSAQDGSASYDPFGATNQTLPPTPFNPYAEDHHPMTGGGSTFYPTQGPFAAPTLPLQYHLYAPIGPHREDLMPYHRLTHDFFIPEKLREEFQRKTEASLQVMHNSQLPQLDNYHSLVALDTTHRKNANVFGYPSWVYKATSSKTGNIYCLRRLEGYRLTNEHAIRSVKEWRRIDNAGVVSVHDAFTTRAFGDSSLIFVQDYHPLSRTLAEAHFNSNSNLPGRFNSKLPVTEAVLWGYISQIANALKSIHSNNLAARCIDISKIILTDKNRIRLDACAVLDVVHFEARRPVQELQQEDFVHFGRTMLCLATNTQPLQLSNVSLAMEQMGRTFSVEMRDTIAWLLTPAQPPAVKSIDEFVSGISGHIVAAFDQSLHSSDSLTSELYRELENGRIARLLMKLGVINERHEFEGDRSWSENGERYMLKLFRDYVFHQVDSNGNPVVDIGHMLRCLNKLDAGSEERICLTSRDEQTTFVVSYKELKKQLSSAFGDLQKASKQNRTF</sequence>
<dbReference type="PANTHER" id="PTHR12272">
    <property type="entry name" value="DEADENYLATION COMPLEX SUBUNIT PAN3"/>
    <property type="match status" value="1"/>
</dbReference>
<feature type="binding site" evidence="8">
    <location>
        <begin position="338"/>
        <end position="345"/>
    </location>
    <ligand>
        <name>ATP</name>
        <dbReference type="ChEBI" id="CHEBI:30616"/>
    </ligand>
</feature>
<protein>
    <recommendedName>
        <fullName evidence="8">PAN2-PAN3 deadenylation complex subunit PAN3</fullName>
    </recommendedName>
    <alternativeName>
        <fullName evidence="8">PAB1P-dependent poly(A)-specific ribonuclease</fullName>
    </alternativeName>
    <alternativeName>
        <fullName evidence="8">Poly(A)-nuclease deadenylation complex subunit 3</fullName>
        <shortName evidence="8">PAN deadenylation complex subunit 3</shortName>
    </alternativeName>
</protein>
<evidence type="ECO:0000259" key="11">
    <source>
        <dbReference type="PROSITE" id="PS50103"/>
    </source>
</evidence>
<dbReference type="STRING" id="150374.A0A0M8N8N7"/>
<comment type="similarity">
    <text evidence="8">Belongs to the protein kinase superfamily. PAN3 family.</text>
</comment>
<keyword evidence="13" id="KW-1185">Reference proteome</keyword>
<comment type="domain">
    <text evidence="8">Contains a pseudokinase domain. The protein kinase domain is predicted to be catalytically inactive because some of the residues important for catalytic activity are substituted and it lacks the equivalent of the binding site for a peptide substrate. However, it has retained an ATP-binding site and ATP-binding is required for mRNA degradation, stimulating the activity of the PAN2 nuclease in vitro. The nucleotide-binding site is juxtaposed to the RNase active site of PAN2 in the complex and may actually bind nucleosides of a poly(A) RNA rather than ATP, feeding the poly(A)-tail to the active site of the deadenylase and thus increasing the efficiency with which this distributive enzyme degrades oligo(A) RNAs.</text>
</comment>
<dbReference type="Gene3D" id="1.10.287.3700">
    <property type="match status" value="1"/>
</dbReference>
<comment type="subcellular location">
    <subcellularLocation>
        <location evidence="1 8">Cytoplasm</location>
    </subcellularLocation>
</comment>
<reference evidence="12 13" key="1">
    <citation type="submission" date="2015-07" db="EMBL/GenBank/DDBJ databases">
        <title>The genome of the fungus Escovopsis weberi, a specialized disease agent of ant agriculture.</title>
        <authorList>
            <person name="de Man T.J."/>
            <person name="Stajich J.E."/>
            <person name="Kubicek C.P."/>
            <person name="Chenthamara K."/>
            <person name="Atanasova L."/>
            <person name="Druzhinina I.S."/>
            <person name="Birnbaum S."/>
            <person name="Barribeau S.M."/>
            <person name="Teiling C."/>
            <person name="Suen G."/>
            <person name="Currie C."/>
            <person name="Gerardo N.M."/>
        </authorList>
    </citation>
    <scope>NUCLEOTIDE SEQUENCE [LARGE SCALE GENOMIC DNA]</scope>
</reference>
<dbReference type="AlphaFoldDB" id="A0A0M8N8N7"/>